<dbReference type="InterPro" id="IPR051476">
    <property type="entry name" value="Bac_ResReg_Asp_Phosphatase"/>
</dbReference>
<evidence type="ECO:0000256" key="5">
    <source>
        <dbReference type="ARBA" id="ARBA00040665"/>
    </source>
</evidence>
<dbReference type="Gene3D" id="1.25.40.10">
    <property type="entry name" value="Tetratricopeptide repeat domain"/>
    <property type="match status" value="2"/>
</dbReference>
<keyword evidence="4 6" id="KW-0802">TPR repeat</keyword>
<keyword evidence="8" id="KW-1185">Reference proteome</keyword>
<feature type="non-terminal residue" evidence="7">
    <location>
        <position position="1"/>
    </location>
</feature>
<evidence type="ECO:0000256" key="4">
    <source>
        <dbReference type="ARBA" id="ARBA00022803"/>
    </source>
</evidence>
<dbReference type="SMART" id="SM00028">
    <property type="entry name" value="TPR"/>
    <property type="match status" value="3"/>
</dbReference>
<dbReference type="Proteomes" id="UP001431209">
    <property type="component" value="Unassembled WGS sequence"/>
</dbReference>
<comment type="subcellular location">
    <subcellularLocation>
        <location evidence="1">Cytoplasm</location>
    </subcellularLocation>
</comment>
<gene>
    <name evidence="7" type="ORF">AKO1_006852</name>
</gene>
<proteinExistence type="predicted"/>
<comment type="caution">
    <text evidence="7">The sequence shown here is derived from an EMBL/GenBank/DDBJ whole genome shotgun (WGS) entry which is preliminary data.</text>
</comment>
<feature type="repeat" description="TPR" evidence="6">
    <location>
        <begin position="90"/>
        <end position="123"/>
    </location>
</feature>
<evidence type="ECO:0000256" key="1">
    <source>
        <dbReference type="ARBA" id="ARBA00004496"/>
    </source>
</evidence>
<sequence>VTYRSRCSDLDVKASYIATSDIEEESIRYDHMLAGNELTCITKELDQAIKDDINELKHMAEEVLMDLKTEYNDYIASAPRVALPPRCAFAEVYTILGSYLLKRNQKKDAIKYYQKACDFTHQHKYRTGYLKSLTNLAIVYESLECYKESVTIWERKMRVLAETRNMDADIEVQVATVCERIGKCHLSFGQVNSALSYYLKSMDDTVVLTSRFLQMQPSPEQAEFIQNLRDRQRRLCMIMSDLFREQGMYTDAIKHLEKHLELARKHDDVEVQANAFKSLGEVYLEMSQLENIDENESKEKYGRFLYYKKMSEMVYKIKN</sequence>
<dbReference type="SUPFAM" id="SSF48452">
    <property type="entry name" value="TPR-like"/>
    <property type="match status" value="2"/>
</dbReference>
<keyword evidence="3" id="KW-0677">Repeat</keyword>
<evidence type="ECO:0000256" key="2">
    <source>
        <dbReference type="ARBA" id="ARBA00022490"/>
    </source>
</evidence>
<evidence type="ECO:0000256" key="6">
    <source>
        <dbReference type="PROSITE-ProRule" id="PRU00339"/>
    </source>
</evidence>
<evidence type="ECO:0000313" key="7">
    <source>
        <dbReference type="EMBL" id="KAL0480666.1"/>
    </source>
</evidence>
<accession>A0AAW2YV28</accession>
<dbReference type="PANTHER" id="PTHR46630">
    <property type="entry name" value="TETRATRICOPEPTIDE REPEAT PROTEIN 29"/>
    <property type="match status" value="1"/>
</dbReference>
<dbReference type="PROSITE" id="PS50005">
    <property type="entry name" value="TPR"/>
    <property type="match status" value="1"/>
</dbReference>
<dbReference type="InterPro" id="IPR019734">
    <property type="entry name" value="TPR_rpt"/>
</dbReference>
<dbReference type="Pfam" id="PF13176">
    <property type="entry name" value="TPR_7"/>
    <property type="match status" value="1"/>
</dbReference>
<dbReference type="Pfam" id="PF13181">
    <property type="entry name" value="TPR_8"/>
    <property type="match status" value="1"/>
</dbReference>
<reference evidence="7 8" key="1">
    <citation type="submission" date="2024-03" db="EMBL/GenBank/DDBJ databases">
        <title>The Acrasis kona genome and developmental transcriptomes reveal deep origins of eukaryotic multicellular pathways.</title>
        <authorList>
            <person name="Sheikh S."/>
            <person name="Fu C.-J."/>
            <person name="Brown M.W."/>
            <person name="Baldauf S.L."/>
        </authorList>
    </citation>
    <scope>NUCLEOTIDE SEQUENCE [LARGE SCALE GENOMIC DNA]</scope>
    <source>
        <strain evidence="7 8">ATCC MYA-3509</strain>
    </source>
</reference>
<dbReference type="PANTHER" id="PTHR46630:SF1">
    <property type="entry name" value="TETRATRICOPEPTIDE REPEAT PROTEIN 29"/>
    <property type="match status" value="1"/>
</dbReference>
<dbReference type="EMBL" id="JAOPGA020000682">
    <property type="protein sequence ID" value="KAL0480666.1"/>
    <property type="molecule type" value="Genomic_DNA"/>
</dbReference>
<protein>
    <recommendedName>
        <fullName evidence="5">Tetratricopeptide repeat protein 29</fullName>
    </recommendedName>
</protein>
<dbReference type="AlphaFoldDB" id="A0AAW2YV28"/>
<dbReference type="InterPro" id="IPR011990">
    <property type="entry name" value="TPR-like_helical_dom_sf"/>
</dbReference>
<name>A0AAW2YV28_9EUKA</name>
<evidence type="ECO:0000256" key="3">
    <source>
        <dbReference type="ARBA" id="ARBA00022737"/>
    </source>
</evidence>
<dbReference type="GO" id="GO:0005737">
    <property type="term" value="C:cytoplasm"/>
    <property type="evidence" value="ECO:0007669"/>
    <property type="project" value="UniProtKB-SubCell"/>
</dbReference>
<keyword evidence="2" id="KW-0963">Cytoplasm</keyword>
<evidence type="ECO:0000313" key="8">
    <source>
        <dbReference type="Proteomes" id="UP001431209"/>
    </source>
</evidence>
<organism evidence="7 8">
    <name type="scientific">Acrasis kona</name>
    <dbReference type="NCBI Taxonomy" id="1008807"/>
    <lineage>
        <taxon>Eukaryota</taxon>
        <taxon>Discoba</taxon>
        <taxon>Heterolobosea</taxon>
        <taxon>Tetramitia</taxon>
        <taxon>Eutetramitia</taxon>
        <taxon>Acrasidae</taxon>
        <taxon>Acrasis</taxon>
    </lineage>
</organism>